<keyword evidence="1" id="KW-0812">Transmembrane</keyword>
<dbReference type="EMBL" id="DUIH01000021">
    <property type="protein sequence ID" value="HIH70101.1"/>
    <property type="molecule type" value="Genomic_DNA"/>
</dbReference>
<evidence type="ECO:0000256" key="1">
    <source>
        <dbReference type="SAM" id="Phobius"/>
    </source>
</evidence>
<dbReference type="GO" id="GO:0008137">
    <property type="term" value="F:NADH dehydrogenase (ubiquinone) activity"/>
    <property type="evidence" value="ECO:0007669"/>
    <property type="project" value="InterPro"/>
</dbReference>
<evidence type="ECO:0000313" key="2">
    <source>
        <dbReference type="EMBL" id="HIH70101.1"/>
    </source>
</evidence>
<keyword evidence="1" id="KW-1133">Transmembrane helix</keyword>
<dbReference type="Pfam" id="PF00499">
    <property type="entry name" value="Oxidored_q3"/>
    <property type="match status" value="1"/>
</dbReference>
<organism evidence="2 3">
    <name type="scientific">Methermicoccus shengliensis</name>
    <dbReference type="NCBI Taxonomy" id="660064"/>
    <lineage>
        <taxon>Archaea</taxon>
        <taxon>Methanobacteriati</taxon>
        <taxon>Methanobacteriota</taxon>
        <taxon>Stenosarchaea group</taxon>
        <taxon>Methanomicrobia</taxon>
        <taxon>Methanosarcinales</taxon>
        <taxon>Methermicoccaceae</taxon>
        <taxon>Methermicoccus</taxon>
    </lineage>
</organism>
<dbReference type="InterPro" id="IPR042106">
    <property type="entry name" value="Nuo/plastoQ_OxRdtase_6_NuoJ"/>
</dbReference>
<evidence type="ECO:0000313" key="3">
    <source>
        <dbReference type="Proteomes" id="UP000600363"/>
    </source>
</evidence>
<dbReference type="InterPro" id="IPR001457">
    <property type="entry name" value="NADH_UbQ/plastoQ_OxRdtase_su6"/>
</dbReference>
<feature type="transmembrane region" description="Helical" evidence="1">
    <location>
        <begin position="68"/>
        <end position="90"/>
    </location>
</feature>
<dbReference type="RefSeq" id="WP_052353260.1">
    <property type="nucleotide sequence ID" value="NZ_DUIH01000021.1"/>
</dbReference>
<keyword evidence="1" id="KW-0472">Membrane</keyword>
<gene>
    <name evidence="2" type="ORF">HA299_05780</name>
</gene>
<sequence>MRKITWEHVKLAVFWLLNLCVALIFLLAMAVGIGVNRQWYVPVMQPAYTDTAFESGIVHIGRELFTTYVVPFEVLSLLLLSALVGAIYLAKRDVGGDLQ</sequence>
<dbReference type="Gene3D" id="1.20.120.1200">
    <property type="entry name" value="NADH-ubiquinone/plastoquinone oxidoreductase chain 6, subunit NuoJ"/>
    <property type="match status" value="1"/>
</dbReference>
<proteinExistence type="predicted"/>
<protein>
    <submittedName>
        <fullName evidence="2">Dehydrogenase</fullName>
    </submittedName>
</protein>
<dbReference type="AlphaFoldDB" id="A0A832RZF0"/>
<comment type="caution">
    <text evidence="2">The sequence shown here is derived from an EMBL/GenBank/DDBJ whole genome shotgun (WGS) entry which is preliminary data.</text>
</comment>
<feature type="transmembrane region" description="Helical" evidence="1">
    <location>
        <begin position="12"/>
        <end position="35"/>
    </location>
</feature>
<accession>A0A832RZF0</accession>
<name>A0A832RZF0_9EURY</name>
<reference evidence="2" key="1">
    <citation type="journal article" date="2020" name="bioRxiv">
        <title>A rank-normalized archaeal taxonomy based on genome phylogeny resolves widespread incomplete and uneven classifications.</title>
        <authorList>
            <person name="Rinke C."/>
            <person name="Chuvochina M."/>
            <person name="Mussig A.J."/>
            <person name="Chaumeil P.-A."/>
            <person name="Waite D.W."/>
            <person name="Whitman W.B."/>
            <person name="Parks D.H."/>
            <person name="Hugenholtz P."/>
        </authorList>
    </citation>
    <scope>NUCLEOTIDE SEQUENCE</scope>
    <source>
        <strain evidence="2">UBA12518</strain>
    </source>
</reference>
<dbReference type="Proteomes" id="UP000600363">
    <property type="component" value="Unassembled WGS sequence"/>
</dbReference>